<keyword evidence="2" id="KW-1133">Transmembrane helix</keyword>
<gene>
    <name evidence="3" type="ORF">NWE54_02570</name>
</gene>
<feature type="compositionally biased region" description="Basic and acidic residues" evidence="1">
    <location>
        <begin position="163"/>
        <end position="174"/>
    </location>
</feature>
<proteinExistence type="predicted"/>
<feature type="compositionally biased region" description="Low complexity" evidence="1">
    <location>
        <begin position="402"/>
        <end position="411"/>
    </location>
</feature>
<accession>A0A9E7ZV27</accession>
<feature type="compositionally biased region" description="Low complexity" evidence="1">
    <location>
        <begin position="326"/>
        <end position="340"/>
    </location>
</feature>
<evidence type="ECO:0000313" key="3">
    <source>
        <dbReference type="EMBL" id="UZF87692.1"/>
    </source>
</evidence>
<name>A0A9E7ZV27_9HYPH</name>
<feature type="compositionally biased region" description="Basic and acidic residues" evidence="1">
    <location>
        <begin position="226"/>
        <end position="249"/>
    </location>
</feature>
<feature type="compositionally biased region" description="Basic and acidic residues" evidence="1">
    <location>
        <begin position="374"/>
        <end position="387"/>
    </location>
</feature>
<feature type="region of interest" description="Disordered" evidence="1">
    <location>
        <begin position="197"/>
        <end position="303"/>
    </location>
</feature>
<evidence type="ECO:0000256" key="2">
    <source>
        <dbReference type="SAM" id="Phobius"/>
    </source>
</evidence>
<sequence length="467" mass="49107">MIAIFTVLGVLLFGGGAYAIYDGWPYLVLERGFTQVIIGSIASSAGLIMLSLAWVLKEVRATRRALIEALGLRSEVQNPAAAVPPLSPAMPPRPEFPSFPGAAAPAVIGAVAGVAAAGAVAHALTASEGESSPAPAEEPQASGDRDLFGALVTQHLAEPDSAAAEKPEEAHENEPISSEEAEPLPDMFDEALSVSPPVEAAGSAESPVELEAEGHEPAELVAAKVHAADRDWSFPRFDEPAPPEERPTDESPATHGELVEAPAAAENGTGLDEFSALRASLAGHLNEPEREAGRIEPSFSQEADPFAVAESWMDRASPRREPWLDTPPVAEPEPAAEVTPHWPPRTEAHAFDEAAEPASDDIETSAVSETVESAPHDEQADAAKMEPEQAAVHAEESEAQVEETPAAPEARPASDEGIVGAYQVGDAHFTIYADGSIRARTPDGEYSFASMDELKVYLASEKSRLGV</sequence>
<dbReference type="AlphaFoldDB" id="A0A9E7ZV27"/>
<feature type="transmembrane region" description="Helical" evidence="2">
    <location>
        <begin position="35"/>
        <end position="56"/>
    </location>
</feature>
<keyword evidence="2" id="KW-0812">Transmembrane</keyword>
<feature type="compositionally biased region" description="Acidic residues" evidence="1">
    <location>
        <begin position="353"/>
        <end position="363"/>
    </location>
</feature>
<keyword evidence="2" id="KW-0472">Membrane</keyword>
<evidence type="ECO:0000256" key="1">
    <source>
        <dbReference type="SAM" id="MobiDB-lite"/>
    </source>
</evidence>
<organism evidence="3">
    <name type="scientific">Bosea sp. NBC_00436</name>
    <dbReference type="NCBI Taxonomy" id="2969620"/>
    <lineage>
        <taxon>Bacteria</taxon>
        <taxon>Pseudomonadati</taxon>
        <taxon>Pseudomonadota</taxon>
        <taxon>Alphaproteobacteria</taxon>
        <taxon>Hyphomicrobiales</taxon>
        <taxon>Boseaceae</taxon>
        <taxon>Bosea</taxon>
    </lineage>
</organism>
<feature type="region of interest" description="Disordered" evidence="1">
    <location>
        <begin position="159"/>
        <end position="181"/>
    </location>
</feature>
<protein>
    <submittedName>
        <fullName evidence="3">Uncharacterized protein</fullName>
    </submittedName>
</protein>
<reference evidence="3" key="1">
    <citation type="submission" date="2022-08" db="EMBL/GenBank/DDBJ databases">
        <title>Complete Genome Sequences of 2 Bosea sp. soil isolates.</title>
        <authorList>
            <person name="Alvarez Arevalo M."/>
            <person name="Sterndorff E.B."/>
            <person name="Faurdal D."/>
            <person name="Joergensen T.S."/>
            <person name="Weber T."/>
        </authorList>
    </citation>
    <scope>NUCLEOTIDE SEQUENCE</scope>
    <source>
        <strain evidence="3">NBC_00436</strain>
    </source>
</reference>
<dbReference type="EMBL" id="CP102774">
    <property type="protein sequence ID" value="UZF87692.1"/>
    <property type="molecule type" value="Genomic_DNA"/>
</dbReference>
<feature type="region of interest" description="Disordered" evidence="1">
    <location>
        <begin position="318"/>
        <end position="415"/>
    </location>
</feature>